<feature type="transmembrane region" description="Helical" evidence="1">
    <location>
        <begin position="66"/>
        <end position="86"/>
    </location>
</feature>
<name>A0AAE1EFP3_PETCI</name>
<evidence type="ECO:0000313" key="3">
    <source>
        <dbReference type="Proteomes" id="UP001286313"/>
    </source>
</evidence>
<protein>
    <submittedName>
        <fullName evidence="2">Uncharacterized protein</fullName>
    </submittedName>
</protein>
<feature type="transmembrane region" description="Helical" evidence="1">
    <location>
        <begin position="98"/>
        <end position="119"/>
    </location>
</feature>
<proteinExistence type="predicted"/>
<sequence>MFDNLAHSPTSCQHQKVNLPGRVTSKESHPPFSPAPPQHPFTSHSLILPPLSSHYHHLDSSSSSSFLPFVPQSLLFLFFLSITNLISSPSSLPQSPFFLHLPTFLLYPFSSSFLLLHHFPLYYNISLRQEFPSVGMIEEVA</sequence>
<reference evidence="2" key="1">
    <citation type="submission" date="2023-10" db="EMBL/GenBank/DDBJ databases">
        <title>Genome assemblies of two species of porcelain crab, Petrolisthes cinctipes and Petrolisthes manimaculis (Anomura: Porcellanidae).</title>
        <authorList>
            <person name="Angst P."/>
        </authorList>
    </citation>
    <scope>NUCLEOTIDE SEQUENCE</scope>
    <source>
        <strain evidence="2">PB745_01</strain>
        <tissue evidence="2">Gill</tissue>
    </source>
</reference>
<keyword evidence="1" id="KW-0812">Transmembrane</keyword>
<keyword evidence="1" id="KW-0472">Membrane</keyword>
<dbReference type="Proteomes" id="UP001286313">
    <property type="component" value="Unassembled WGS sequence"/>
</dbReference>
<dbReference type="AlphaFoldDB" id="A0AAE1EFP3"/>
<evidence type="ECO:0000313" key="2">
    <source>
        <dbReference type="EMBL" id="KAK3850512.1"/>
    </source>
</evidence>
<keyword evidence="1" id="KW-1133">Transmembrane helix</keyword>
<dbReference type="EMBL" id="JAWQEG010008347">
    <property type="protein sequence ID" value="KAK3850512.1"/>
    <property type="molecule type" value="Genomic_DNA"/>
</dbReference>
<comment type="caution">
    <text evidence="2">The sequence shown here is derived from an EMBL/GenBank/DDBJ whole genome shotgun (WGS) entry which is preliminary data.</text>
</comment>
<keyword evidence="3" id="KW-1185">Reference proteome</keyword>
<evidence type="ECO:0000256" key="1">
    <source>
        <dbReference type="SAM" id="Phobius"/>
    </source>
</evidence>
<gene>
    <name evidence="2" type="ORF">Pcinc_042790</name>
</gene>
<accession>A0AAE1EFP3</accession>
<organism evidence="2 3">
    <name type="scientific">Petrolisthes cinctipes</name>
    <name type="common">Flat porcelain crab</name>
    <dbReference type="NCBI Taxonomy" id="88211"/>
    <lineage>
        <taxon>Eukaryota</taxon>
        <taxon>Metazoa</taxon>
        <taxon>Ecdysozoa</taxon>
        <taxon>Arthropoda</taxon>
        <taxon>Crustacea</taxon>
        <taxon>Multicrustacea</taxon>
        <taxon>Malacostraca</taxon>
        <taxon>Eumalacostraca</taxon>
        <taxon>Eucarida</taxon>
        <taxon>Decapoda</taxon>
        <taxon>Pleocyemata</taxon>
        <taxon>Anomura</taxon>
        <taxon>Galatheoidea</taxon>
        <taxon>Porcellanidae</taxon>
        <taxon>Petrolisthes</taxon>
    </lineage>
</organism>